<evidence type="ECO:0000313" key="6">
    <source>
        <dbReference type="EMBL" id="MFB9762476.1"/>
    </source>
</evidence>
<dbReference type="InterPro" id="IPR011010">
    <property type="entry name" value="DNA_brk_join_enz"/>
</dbReference>
<dbReference type="EMBL" id="JBHMAF010000197">
    <property type="protein sequence ID" value="MFB9762476.1"/>
    <property type="molecule type" value="Genomic_DNA"/>
</dbReference>
<keyword evidence="7" id="KW-1185">Reference proteome</keyword>
<dbReference type="Pfam" id="PF00589">
    <property type="entry name" value="Phage_integrase"/>
    <property type="match status" value="1"/>
</dbReference>
<dbReference type="Pfam" id="PF13102">
    <property type="entry name" value="Phage_int_SAM_5"/>
    <property type="match status" value="1"/>
</dbReference>
<keyword evidence="2" id="KW-0233">DNA recombination</keyword>
<dbReference type="InterPro" id="IPR013762">
    <property type="entry name" value="Integrase-like_cat_sf"/>
</dbReference>
<reference evidence="6 7" key="1">
    <citation type="submission" date="2024-09" db="EMBL/GenBank/DDBJ databases">
        <authorList>
            <person name="Sun Q."/>
            <person name="Mori K."/>
        </authorList>
    </citation>
    <scope>NUCLEOTIDE SEQUENCE [LARGE SCALE GENOMIC DNA]</scope>
    <source>
        <strain evidence="6 7">JCM 11201</strain>
    </source>
</reference>
<dbReference type="Proteomes" id="UP001589609">
    <property type="component" value="Unassembled WGS sequence"/>
</dbReference>
<dbReference type="InterPro" id="IPR002104">
    <property type="entry name" value="Integrase_catalytic"/>
</dbReference>
<dbReference type="InterPro" id="IPR025269">
    <property type="entry name" value="SAM-like_dom"/>
</dbReference>
<dbReference type="PANTHER" id="PTHR30349">
    <property type="entry name" value="PHAGE INTEGRASE-RELATED"/>
    <property type="match status" value="1"/>
</dbReference>
<feature type="domain" description="Tyr recombinase" evidence="4">
    <location>
        <begin position="106"/>
        <end position="295"/>
    </location>
</feature>
<dbReference type="InterPro" id="IPR010998">
    <property type="entry name" value="Integrase_recombinase_N"/>
</dbReference>
<organism evidence="6 7">
    <name type="scientific">Ectobacillus funiculus</name>
    <dbReference type="NCBI Taxonomy" id="137993"/>
    <lineage>
        <taxon>Bacteria</taxon>
        <taxon>Bacillati</taxon>
        <taxon>Bacillota</taxon>
        <taxon>Bacilli</taxon>
        <taxon>Bacillales</taxon>
        <taxon>Bacillaceae</taxon>
        <taxon>Ectobacillus</taxon>
    </lineage>
</organism>
<dbReference type="PROSITE" id="PS51900">
    <property type="entry name" value="CB"/>
    <property type="match status" value="1"/>
</dbReference>
<comment type="caution">
    <text evidence="6">The sequence shown here is derived from an EMBL/GenBank/DDBJ whole genome shotgun (WGS) entry which is preliminary data.</text>
</comment>
<sequence>MLLKFAIRDFLDDREFKNVTPKTLQSYHDILKQFEDFCLENEVVNVQDITASLMKQYILYYQKKGNNATTTNSKLQRVRAFLNYMVECEVIKDNPSKKIPKAREDIRIDVFTDYHIKQMLNYYRRIKQREKSFYAYRDYSIIVVLLGTGLRQSELCSLKWSDIDFQYQTLSVFGKNRKRESIPVTEKVIMELSAYKIFCEQVFARRGLSEYVFTNTYNKPMTPNAVQNVFKRLAKIMNFKDVRLSSHTFRHTFCQRCIQSGMSTFAVQRLMRHSSIVVTERYAAMWGNDLKEQNDRFNPLNTIDI</sequence>
<feature type="domain" description="Core-binding (CB)" evidence="5">
    <location>
        <begin position="1"/>
        <end position="86"/>
    </location>
</feature>
<evidence type="ECO:0000256" key="3">
    <source>
        <dbReference type="PROSITE-ProRule" id="PRU01248"/>
    </source>
</evidence>
<evidence type="ECO:0000313" key="7">
    <source>
        <dbReference type="Proteomes" id="UP001589609"/>
    </source>
</evidence>
<proteinExistence type="predicted"/>
<protein>
    <submittedName>
        <fullName evidence="6">Tyrosine-type recombinase/integrase</fullName>
    </submittedName>
</protein>
<accession>A0ABV5WQG6</accession>
<evidence type="ECO:0000259" key="4">
    <source>
        <dbReference type="PROSITE" id="PS51898"/>
    </source>
</evidence>
<dbReference type="SUPFAM" id="SSF56349">
    <property type="entry name" value="DNA breaking-rejoining enzymes"/>
    <property type="match status" value="1"/>
</dbReference>
<evidence type="ECO:0000256" key="1">
    <source>
        <dbReference type="ARBA" id="ARBA00023125"/>
    </source>
</evidence>
<dbReference type="InterPro" id="IPR044068">
    <property type="entry name" value="CB"/>
</dbReference>
<dbReference type="RefSeq" id="WP_379952381.1">
    <property type="nucleotide sequence ID" value="NZ_JBHMAF010000197.1"/>
</dbReference>
<dbReference type="Gene3D" id="1.10.150.130">
    <property type="match status" value="1"/>
</dbReference>
<evidence type="ECO:0000256" key="2">
    <source>
        <dbReference type="ARBA" id="ARBA00023172"/>
    </source>
</evidence>
<gene>
    <name evidence="6" type="ORF">ACFFMS_30065</name>
</gene>
<evidence type="ECO:0000259" key="5">
    <source>
        <dbReference type="PROSITE" id="PS51900"/>
    </source>
</evidence>
<keyword evidence="1 3" id="KW-0238">DNA-binding</keyword>
<dbReference type="InterPro" id="IPR050090">
    <property type="entry name" value="Tyrosine_recombinase_XerCD"/>
</dbReference>
<dbReference type="PROSITE" id="PS51898">
    <property type="entry name" value="TYR_RECOMBINASE"/>
    <property type="match status" value="1"/>
</dbReference>
<name>A0ABV5WQG6_9BACI</name>
<dbReference type="Gene3D" id="1.10.443.10">
    <property type="entry name" value="Intergrase catalytic core"/>
    <property type="match status" value="1"/>
</dbReference>
<dbReference type="CDD" id="cd00397">
    <property type="entry name" value="DNA_BRE_C"/>
    <property type="match status" value="1"/>
</dbReference>